<sequence>MTHRNALLSLSLPSRALPHSRHRRVSVHDLSRRVGGGYVAAHRPDFWRAITGLVDYAHTPDALENVLQTLQQTRRPEQRIITVVGCGGNRDAAKRPIMARLAAQLSDQVILTADNPRDEDPQVIIDQMQAGLTPPADAHVRQLP</sequence>
<dbReference type="InterPro" id="IPR004101">
    <property type="entry name" value="Mur_ligase_C"/>
</dbReference>
<dbReference type="GO" id="GO:0016881">
    <property type="term" value="F:acid-amino acid ligase activity"/>
    <property type="evidence" value="ECO:0007669"/>
    <property type="project" value="InterPro"/>
</dbReference>
<name>A0A699RD99_TANCI</name>
<dbReference type="AlphaFoldDB" id="A0A699RD99"/>
<comment type="caution">
    <text evidence="2">The sequence shown here is derived from an EMBL/GenBank/DDBJ whole genome shotgun (WGS) entry which is preliminary data.</text>
</comment>
<dbReference type="InterPro" id="IPR036615">
    <property type="entry name" value="Mur_ligase_C_dom_sf"/>
</dbReference>
<reference evidence="2" key="1">
    <citation type="journal article" date="2019" name="Sci. Rep.">
        <title>Draft genome of Tanacetum cinerariifolium, the natural source of mosquito coil.</title>
        <authorList>
            <person name="Yamashiro T."/>
            <person name="Shiraishi A."/>
            <person name="Satake H."/>
            <person name="Nakayama K."/>
        </authorList>
    </citation>
    <scope>NUCLEOTIDE SEQUENCE</scope>
</reference>
<dbReference type="Gene3D" id="3.90.190.20">
    <property type="entry name" value="Mur ligase, C-terminal domain"/>
    <property type="match status" value="1"/>
</dbReference>
<feature type="non-terminal residue" evidence="2">
    <location>
        <position position="144"/>
    </location>
</feature>
<dbReference type="Pfam" id="PF02875">
    <property type="entry name" value="Mur_ligase_C"/>
    <property type="match status" value="1"/>
</dbReference>
<keyword evidence="2" id="KW-0436">Ligase</keyword>
<evidence type="ECO:0000313" key="2">
    <source>
        <dbReference type="EMBL" id="GFC83338.1"/>
    </source>
</evidence>
<protein>
    <submittedName>
        <fullName evidence="2">UDP-N-acetylmuramoyl-L-alanyl-D-glutamate--2,6-diaminopimelate ligase MurE homolog, chloroplastic</fullName>
    </submittedName>
</protein>
<evidence type="ECO:0000259" key="1">
    <source>
        <dbReference type="Pfam" id="PF02875"/>
    </source>
</evidence>
<dbReference type="PANTHER" id="PTHR23135">
    <property type="entry name" value="MUR LIGASE FAMILY MEMBER"/>
    <property type="match status" value="1"/>
</dbReference>
<dbReference type="EMBL" id="BKCJ011088983">
    <property type="protein sequence ID" value="GFC83338.1"/>
    <property type="molecule type" value="Genomic_DNA"/>
</dbReference>
<organism evidence="2">
    <name type="scientific">Tanacetum cinerariifolium</name>
    <name type="common">Dalmatian daisy</name>
    <name type="synonym">Chrysanthemum cinerariifolium</name>
    <dbReference type="NCBI Taxonomy" id="118510"/>
    <lineage>
        <taxon>Eukaryota</taxon>
        <taxon>Viridiplantae</taxon>
        <taxon>Streptophyta</taxon>
        <taxon>Embryophyta</taxon>
        <taxon>Tracheophyta</taxon>
        <taxon>Spermatophyta</taxon>
        <taxon>Magnoliopsida</taxon>
        <taxon>eudicotyledons</taxon>
        <taxon>Gunneridae</taxon>
        <taxon>Pentapetalae</taxon>
        <taxon>asterids</taxon>
        <taxon>campanulids</taxon>
        <taxon>Asterales</taxon>
        <taxon>Asteraceae</taxon>
        <taxon>Asteroideae</taxon>
        <taxon>Anthemideae</taxon>
        <taxon>Anthemidinae</taxon>
        <taxon>Tanacetum</taxon>
    </lineage>
</organism>
<proteinExistence type="predicted"/>
<accession>A0A699RD99</accession>
<feature type="domain" description="Mur ligase C-terminal" evidence="1">
    <location>
        <begin position="50"/>
        <end position="131"/>
    </location>
</feature>
<dbReference type="SUPFAM" id="SSF53244">
    <property type="entry name" value="MurD-like peptide ligases, peptide-binding domain"/>
    <property type="match status" value="1"/>
</dbReference>
<gene>
    <name evidence="2" type="ORF">Tci_855308</name>
</gene>
<dbReference type="PANTHER" id="PTHR23135:SF4">
    <property type="entry name" value="UDP-N-ACETYLMURAMOYL-L-ALANYL-D-GLUTAMATE--2,6-DIAMINOPIMELATE LIGASE MURE HOMOLOG, CHLOROPLASTIC"/>
    <property type="match status" value="1"/>
</dbReference>